<feature type="domain" description="Aspartate dehydrogenase" evidence="7">
    <location>
        <begin position="169"/>
        <end position="256"/>
    </location>
</feature>
<dbReference type="PANTHER" id="PTHR31873">
    <property type="entry name" value="L-ASPARTATE DEHYDROGENASE-RELATED"/>
    <property type="match status" value="1"/>
</dbReference>
<keyword evidence="2 6" id="KW-0662">Pyridine nucleotide biosynthesis</keyword>
<dbReference type="InterPro" id="IPR036291">
    <property type="entry name" value="NAD(P)-bd_dom_sf"/>
</dbReference>
<gene>
    <name evidence="6" type="primary">nadX</name>
    <name evidence="9" type="ORF">ACFOES_12460</name>
</gene>
<comment type="pathway">
    <text evidence="6">Cofactor biosynthesis; NAD(+) biosynthesis; iminoaspartate from L-aspartate (dehydrogenase route): step 1/1.</text>
</comment>
<accession>A0ABV7AII1</accession>
<evidence type="ECO:0000259" key="7">
    <source>
        <dbReference type="Pfam" id="PF01958"/>
    </source>
</evidence>
<dbReference type="EC" id="1.4.1.21" evidence="6"/>
<name>A0ABV7AII1_9RHOB</name>
<comment type="similarity">
    <text evidence="1 6">Belongs to the L-aspartate dehydrogenase family.</text>
</comment>
<dbReference type="Proteomes" id="UP001595443">
    <property type="component" value="Unassembled WGS sequence"/>
</dbReference>
<dbReference type="PANTHER" id="PTHR31873:SF6">
    <property type="entry name" value="ASPARTATE DEHYDROGENASE DOMAIN-CONTAINING PROTEIN"/>
    <property type="match status" value="1"/>
</dbReference>
<dbReference type="PIRSF" id="PIRSF005227">
    <property type="entry name" value="Asp_dh_NAD_syn"/>
    <property type="match status" value="1"/>
</dbReference>
<evidence type="ECO:0000256" key="5">
    <source>
        <dbReference type="ARBA" id="ARBA00023027"/>
    </source>
</evidence>
<protein>
    <recommendedName>
        <fullName evidence="6">L-aspartate dehydrogenase</fullName>
        <ecNumber evidence="6">1.4.1.21</ecNumber>
    </recommendedName>
</protein>
<dbReference type="SUPFAM" id="SSF55347">
    <property type="entry name" value="Glyceraldehyde-3-phosphate dehydrogenase-like, C-terminal domain"/>
    <property type="match status" value="1"/>
</dbReference>
<feature type="domain" description="Aspartate/homoserine dehydrogenase NAD-binding" evidence="8">
    <location>
        <begin position="12"/>
        <end position="122"/>
    </location>
</feature>
<comment type="function">
    <text evidence="6">Specifically catalyzes the NAD or NADP-dependent dehydrogenation of L-aspartate to iminoaspartate.</text>
</comment>
<dbReference type="GO" id="GO:0033735">
    <property type="term" value="F:aspartate dehydrogenase [NAD(P)+] activity"/>
    <property type="evidence" value="ECO:0007669"/>
    <property type="project" value="UniProtKB-EC"/>
</dbReference>
<comment type="miscellaneous">
    <text evidence="6">The iminoaspartate product is unstable in aqueous solution and can decompose to oxaloacetate and ammonia.</text>
</comment>
<evidence type="ECO:0000259" key="8">
    <source>
        <dbReference type="Pfam" id="PF03447"/>
    </source>
</evidence>
<dbReference type="InterPro" id="IPR005106">
    <property type="entry name" value="Asp/hSer_DH_NAD-bd"/>
</dbReference>
<feature type="active site" evidence="6">
    <location>
        <position position="221"/>
    </location>
</feature>
<dbReference type="Pfam" id="PF01958">
    <property type="entry name" value="Asp_DH_C"/>
    <property type="match status" value="1"/>
</dbReference>
<organism evidence="9 10">
    <name type="scientific">Acidimangrovimonas pyrenivorans</name>
    <dbReference type="NCBI Taxonomy" id="2030798"/>
    <lineage>
        <taxon>Bacteria</taxon>
        <taxon>Pseudomonadati</taxon>
        <taxon>Pseudomonadota</taxon>
        <taxon>Alphaproteobacteria</taxon>
        <taxon>Rhodobacterales</taxon>
        <taxon>Paracoccaceae</taxon>
        <taxon>Acidimangrovimonas</taxon>
    </lineage>
</organism>
<evidence type="ECO:0000313" key="9">
    <source>
        <dbReference type="EMBL" id="MFC2968910.1"/>
    </source>
</evidence>
<keyword evidence="5 6" id="KW-0520">NAD</keyword>
<comment type="catalytic activity">
    <reaction evidence="6">
        <text>L-aspartate + NADP(+) + H2O = oxaloacetate + NH4(+) + NADPH + H(+)</text>
        <dbReference type="Rhea" id="RHEA:11784"/>
        <dbReference type="ChEBI" id="CHEBI:15377"/>
        <dbReference type="ChEBI" id="CHEBI:15378"/>
        <dbReference type="ChEBI" id="CHEBI:16452"/>
        <dbReference type="ChEBI" id="CHEBI:28938"/>
        <dbReference type="ChEBI" id="CHEBI:29991"/>
        <dbReference type="ChEBI" id="CHEBI:57783"/>
        <dbReference type="ChEBI" id="CHEBI:58349"/>
        <dbReference type="EC" id="1.4.1.21"/>
    </reaction>
</comment>
<dbReference type="Gene3D" id="3.30.360.10">
    <property type="entry name" value="Dihydrodipicolinate Reductase, domain 2"/>
    <property type="match status" value="1"/>
</dbReference>
<evidence type="ECO:0000313" key="10">
    <source>
        <dbReference type="Proteomes" id="UP001595443"/>
    </source>
</evidence>
<dbReference type="HAMAP" id="MF_01265">
    <property type="entry name" value="NadX"/>
    <property type="match status" value="1"/>
</dbReference>
<dbReference type="NCBIfam" id="NF009828">
    <property type="entry name" value="PRK13303.1-3"/>
    <property type="match status" value="1"/>
</dbReference>
<evidence type="ECO:0000256" key="1">
    <source>
        <dbReference type="ARBA" id="ARBA00008331"/>
    </source>
</evidence>
<evidence type="ECO:0000256" key="6">
    <source>
        <dbReference type="HAMAP-Rule" id="MF_01265"/>
    </source>
</evidence>
<dbReference type="RefSeq" id="WP_377833617.1">
    <property type="nucleotide sequence ID" value="NZ_JBHRSK010000008.1"/>
</dbReference>
<evidence type="ECO:0000256" key="3">
    <source>
        <dbReference type="ARBA" id="ARBA00022857"/>
    </source>
</evidence>
<comment type="caution">
    <text evidence="9">The sequence shown here is derived from an EMBL/GenBank/DDBJ whole genome shotgun (WGS) entry which is preliminary data.</text>
</comment>
<keyword evidence="4 6" id="KW-0560">Oxidoreductase</keyword>
<feature type="binding site" evidence="6">
    <location>
        <position position="125"/>
    </location>
    <ligand>
        <name>NAD(+)</name>
        <dbReference type="ChEBI" id="CHEBI:57540"/>
    </ligand>
</feature>
<dbReference type="Pfam" id="PF03447">
    <property type="entry name" value="NAD_binding_3"/>
    <property type="match status" value="1"/>
</dbReference>
<dbReference type="InterPro" id="IPR002811">
    <property type="entry name" value="Asp_DH"/>
</dbReference>
<evidence type="ECO:0000256" key="2">
    <source>
        <dbReference type="ARBA" id="ARBA00022642"/>
    </source>
</evidence>
<evidence type="ECO:0000256" key="4">
    <source>
        <dbReference type="ARBA" id="ARBA00023002"/>
    </source>
</evidence>
<feature type="binding site" evidence="6">
    <location>
        <position position="191"/>
    </location>
    <ligand>
        <name>NAD(+)</name>
        <dbReference type="ChEBI" id="CHEBI:57540"/>
    </ligand>
</feature>
<proteinExistence type="inferred from homology"/>
<keyword evidence="3 6" id="KW-0521">NADP</keyword>
<dbReference type="InterPro" id="IPR020626">
    <property type="entry name" value="Asp_DH_prok"/>
</dbReference>
<sequence>MSGSELRLVLVGFGAIGQEVARRLAGRPGVALAGVAVRDPSAPREGLPAGAGLIGDPSELAALAPDMVVEAAGRASVGPWGRAALELGARFAVSSTSAFTEEGLLDALTALAEARGGQLIVPPGALGGIDALAAAALLPLDAVRHEIIKPPRAWIGSPAERLCDLDTLSAPVTFFEGSAREAGAAFPQNANVTVITALAGLGLDRTRVAMTADPGAVLNAHRIVARGAFGKLDMRIENQPLEGNPKSSAMTALSLVRLIETQSATLRI</sequence>
<reference evidence="10" key="1">
    <citation type="journal article" date="2019" name="Int. J. Syst. Evol. Microbiol.">
        <title>The Global Catalogue of Microorganisms (GCM) 10K type strain sequencing project: providing services to taxonomists for standard genome sequencing and annotation.</title>
        <authorList>
            <consortium name="The Broad Institute Genomics Platform"/>
            <consortium name="The Broad Institute Genome Sequencing Center for Infectious Disease"/>
            <person name="Wu L."/>
            <person name="Ma J."/>
        </authorList>
    </citation>
    <scope>NUCLEOTIDE SEQUENCE [LARGE SCALE GENOMIC DNA]</scope>
    <source>
        <strain evidence="10">KCTC 62192</strain>
    </source>
</reference>
<comment type="catalytic activity">
    <reaction evidence="6">
        <text>L-aspartate + NAD(+) + H2O = oxaloacetate + NH4(+) + NADH + H(+)</text>
        <dbReference type="Rhea" id="RHEA:11788"/>
        <dbReference type="ChEBI" id="CHEBI:15377"/>
        <dbReference type="ChEBI" id="CHEBI:15378"/>
        <dbReference type="ChEBI" id="CHEBI:16452"/>
        <dbReference type="ChEBI" id="CHEBI:28938"/>
        <dbReference type="ChEBI" id="CHEBI:29991"/>
        <dbReference type="ChEBI" id="CHEBI:57540"/>
        <dbReference type="ChEBI" id="CHEBI:57945"/>
        <dbReference type="EC" id="1.4.1.21"/>
    </reaction>
</comment>
<dbReference type="EMBL" id="JBHRSK010000008">
    <property type="protein sequence ID" value="MFC2968910.1"/>
    <property type="molecule type" value="Genomic_DNA"/>
</dbReference>
<dbReference type="InterPro" id="IPR011182">
    <property type="entry name" value="L-Asp_DH"/>
</dbReference>
<dbReference type="Gene3D" id="3.40.50.720">
    <property type="entry name" value="NAD(P)-binding Rossmann-like Domain"/>
    <property type="match status" value="1"/>
</dbReference>
<dbReference type="SUPFAM" id="SSF51735">
    <property type="entry name" value="NAD(P)-binding Rossmann-fold domains"/>
    <property type="match status" value="1"/>
</dbReference>
<keyword evidence="10" id="KW-1185">Reference proteome</keyword>